<proteinExistence type="predicted"/>
<name>W3XGD2_PESFW</name>
<evidence type="ECO:0000256" key="1">
    <source>
        <dbReference type="SAM" id="MobiDB-lite"/>
    </source>
</evidence>
<dbReference type="OrthoDB" id="5242705at2759"/>
<dbReference type="PANTHER" id="PTHR35394">
    <property type="entry name" value="DUF3176 DOMAIN-CONTAINING PROTEIN"/>
    <property type="match status" value="1"/>
</dbReference>
<accession>W3XGD2</accession>
<dbReference type="InterPro" id="IPR021514">
    <property type="entry name" value="DUF3176"/>
</dbReference>
<feature type="region of interest" description="Disordered" evidence="1">
    <location>
        <begin position="580"/>
        <end position="607"/>
    </location>
</feature>
<reference evidence="3" key="1">
    <citation type="journal article" date="2015" name="BMC Genomics">
        <title>Genomic and transcriptomic analysis of the endophytic fungus Pestalotiopsis fici reveals its lifestyle and high potential for synthesis of natural products.</title>
        <authorList>
            <person name="Wang X."/>
            <person name="Zhang X."/>
            <person name="Liu L."/>
            <person name="Xiang M."/>
            <person name="Wang W."/>
            <person name="Sun X."/>
            <person name="Che Y."/>
            <person name="Guo L."/>
            <person name="Liu G."/>
            <person name="Guo L."/>
            <person name="Wang C."/>
            <person name="Yin W.B."/>
            <person name="Stadler M."/>
            <person name="Zhang X."/>
            <person name="Liu X."/>
        </authorList>
    </citation>
    <scope>NUCLEOTIDE SEQUENCE [LARGE SCALE GENOMIC DNA]</scope>
    <source>
        <strain evidence="3">W106-1 / CGMCC3.15140</strain>
    </source>
</reference>
<gene>
    <name evidence="2" type="ORF">PFICI_02517</name>
</gene>
<protein>
    <submittedName>
        <fullName evidence="2">Uncharacterized protein</fullName>
    </submittedName>
</protein>
<keyword evidence="3" id="KW-1185">Reference proteome</keyword>
<sequence>MMMAVAVTIYPHANRPLPQWRYGITINGLLSIYSIVLRGCLGFVLTSCIGQLQWIWFSADRRPLYDAVLYDNAGRGPWGSLVWLWKHHIKQPLTAFGALITLISMAIDPIVQQLVAPVNCSWQASELNATLPRRNYFGYESTLPMPPADSTKLERAVALEISHPANCSGPGFLGINFVTSLHAGALNGPKILNITTPQLAQPSLDPACTSCIRNWATTPVDFNLGGMVKGTEGYSTTDTNIQLVFANTIFNSTNVNPLTGQQILNCDAATPEHDSWTCIGYGAASCTLSPCFRLYNASVTDGILSETLIDTIKLVAPSNEYPDDETINYFGLLDTQCPSPADMELLTAQNITVLGPEPQPSSRWQRFYVPGKKNATYSAWVPKNLTDPFQDDWLVPEDLWTQSCAYAIGREMALFMQKELFFKLGQNTDLSASMIGLPISVSTGIGTSDPWLDVLSSTLLTFEILGGSELMQRTYNYGNYSFALVEEIMANISESITRFMRTQEADPEYDFGAPVQGESLSAGTCLAVRWGWIAVPAAVTTCVLMLLTVIATGTAQSRLPPWKQSFLTWVFHGPRPQLHQQFQHQSGPAMQGMESASEGVPRESNRS</sequence>
<dbReference type="RefSeq" id="XP_007829289.1">
    <property type="nucleotide sequence ID" value="XM_007831098.1"/>
</dbReference>
<evidence type="ECO:0000313" key="2">
    <source>
        <dbReference type="EMBL" id="ETS84492.1"/>
    </source>
</evidence>
<dbReference type="PANTHER" id="PTHR35394:SF5">
    <property type="entry name" value="DUF3176 DOMAIN-CONTAINING PROTEIN"/>
    <property type="match status" value="1"/>
</dbReference>
<dbReference type="Proteomes" id="UP000030651">
    <property type="component" value="Unassembled WGS sequence"/>
</dbReference>
<dbReference type="STRING" id="1229662.W3XGD2"/>
<dbReference type="InParanoid" id="W3XGD2"/>
<evidence type="ECO:0000313" key="3">
    <source>
        <dbReference type="Proteomes" id="UP000030651"/>
    </source>
</evidence>
<dbReference type="Pfam" id="PF11374">
    <property type="entry name" value="DUF3176"/>
    <property type="match status" value="1"/>
</dbReference>
<organism evidence="2 3">
    <name type="scientific">Pestalotiopsis fici (strain W106-1 / CGMCC3.15140)</name>
    <dbReference type="NCBI Taxonomy" id="1229662"/>
    <lineage>
        <taxon>Eukaryota</taxon>
        <taxon>Fungi</taxon>
        <taxon>Dikarya</taxon>
        <taxon>Ascomycota</taxon>
        <taxon>Pezizomycotina</taxon>
        <taxon>Sordariomycetes</taxon>
        <taxon>Xylariomycetidae</taxon>
        <taxon>Amphisphaeriales</taxon>
        <taxon>Sporocadaceae</taxon>
        <taxon>Pestalotiopsis</taxon>
    </lineage>
</organism>
<dbReference type="GeneID" id="19267530"/>
<dbReference type="EMBL" id="KI912110">
    <property type="protein sequence ID" value="ETS84492.1"/>
    <property type="molecule type" value="Genomic_DNA"/>
</dbReference>
<dbReference type="HOGENOM" id="CLU_015092_1_0_1"/>
<dbReference type="AlphaFoldDB" id="W3XGD2"/>
<dbReference type="KEGG" id="pfy:PFICI_02517"/>